<dbReference type="PANTHER" id="PTHR42680">
    <property type="entry name" value="DCTP DEAMINASE"/>
    <property type="match status" value="1"/>
</dbReference>
<evidence type="ECO:0000256" key="2">
    <source>
        <dbReference type="ARBA" id="ARBA00023080"/>
    </source>
</evidence>
<keyword evidence="2" id="KW-0546">Nucleotide metabolism</keyword>
<protein>
    <recommendedName>
        <fullName evidence="5">dCTP deaminase</fullName>
    </recommendedName>
</protein>
<dbReference type="SUPFAM" id="SSF51283">
    <property type="entry name" value="dUTPase-like"/>
    <property type="match status" value="1"/>
</dbReference>
<keyword evidence="1" id="KW-0378">Hydrolase</keyword>
<dbReference type="Pfam" id="PF22769">
    <property type="entry name" value="DCD"/>
    <property type="match status" value="1"/>
</dbReference>
<gene>
    <name evidence="3" type="ORF">ACFYXI_39100</name>
</gene>
<dbReference type="InterPro" id="IPR036157">
    <property type="entry name" value="dUTPase-like_sf"/>
</dbReference>
<sequence length="179" mass="20069">MILTGPEIVRQHKTGRITLDPFFPEHVNPNSYNFRLGPTLKIYTDEVLDVRRPNAVREVVIPERGMVLEPGRIYLGSTVEVMGSDHYVPIIRARSGIARLGLFLHVTADLIDIGSHNQWTLQLHAVQPVRVYPGLIVGQVTFWVPQGDVVLYSGKYQGTRGPQESQIHRDFLAHVSAVA</sequence>
<accession>A0ABW6T634</accession>
<keyword evidence="4" id="KW-1185">Reference proteome</keyword>
<evidence type="ECO:0008006" key="5">
    <source>
        <dbReference type="Google" id="ProtNLM"/>
    </source>
</evidence>
<dbReference type="InterPro" id="IPR033704">
    <property type="entry name" value="dUTPase_trimeric"/>
</dbReference>
<dbReference type="Gene3D" id="2.70.40.10">
    <property type="match status" value="1"/>
</dbReference>
<evidence type="ECO:0000256" key="1">
    <source>
        <dbReference type="ARBA" id="ARBA00022801"/>
    </source>
</evidence>
<dbReference type="CDD" id="cd07557">
    <property type="entry name" value="trimeric_dUTPase"/>
    <property type="match status" value="1"/>
</dbReference>
<dbReference type="RefSeq" id="WP_387417777.1">
    <property type="nucleotide sequence ID" value="NZ_JBIASD010000050.1"/>
</dbReference>
<evidence type="ECO:0000313" key="4">
    <source>
        <dbReference type="Proteomes" id="UP001602013"/>
    </source>
</evidence>
<dbReference type="PANTHER" id="PTHR42680:SF3">
    <property type="entry name" value="DCTP DEAMINASE"/>
    <property type="match status" value="1"/>
</dbReference>
<dbReference type="InterPro" id="IPR011962">
    <property type="entry name" value="dCTP_deaminase"/>
</dbReference>
<evidence type="ECO:0000313" key="3">
    <source>
        <dbReference type="EMBL" id="MFF3671609.1"/>
    </source>
</evidence>
<reference evidence="3 4" key="1">
    <citation type="submission" date="2024-10" db="EMBL/GenBank/DDBJ databases">
        <title>The Natural Products Discovery Center: Release of the First 8490 Sequenced Strains for Exploring Actinobacteria Biosynthetic Diversity.</title>
        <authorList>
            <person name="Kalkreuter E."/>
            <person name="Kautsar S.A."/>
            <person name="Yang D."/>
            <person name="Bader C.D."/>
            <person name="Teijaro C.N."/>
            <person name="Fluegel L."/>
            <person name="Davis C.M."/>
            <person name="Simpson J.R."/>
            <person name="Lauterbach L."/>
            <person name="Steele A.D."/>
            <person name="Gui C."/>
            <person name="Meng S."/>
            <person name="Li G."/>
            <person name="Viehrig K."/>
            <person name="Ye F."/>
            <person name="Su P."/>
            <person name="Kiefer A.F."/>
            <person name="Nichols A."/>
            <person name="Cepeda A.J."/>
            <person name="Yan W."/>
            <person name="Fan B."/>
            <person name="Jiang Y."/>
            <person name="Adhikari A."/>
            <person name="Zheng C.-J."/>
            <person name="Schuster L."/>
            <person name="Cowan T.M."/>
            <person name="Smanski M.J."/>
            <person name="Chevrette M.G."/>
            <person name="De Carvalho L.P.S."/>
            <person name="Shen B."/>
        </authorList>
    </citation>
    <scope>NUCLEOTIDE SEQUENCE [LARGE SCALE GENOMIC DNA]</scope>
    <source>
        <strain evidence="3 4">NPDC002173</strain>
    </source>
</reference>
<name>A0ABW6T634_9ACTN</name>
<proteinExistence type="predicted"/>
<comment type="caution">
    <text evidence="3">The sequence shown here is derived from an EMBL/GenBank/DDBJ whole genome shotgun (WGS) entry which is preliminary data.</text>
</comment>
<dbReference type="EMBL" id="JBIASD010000050">
    <property type="protein sequence ID" value="MFF3671609.1"/>
    <property type="molecule type" value="Genomic_DNA"/>
</dbReference>
<dbReference type="Proteomes" id="UP001602013">
    <property type="component" value="Unassembled WGS sequence"/>
</dbReference>
<organism evidence="3 4">
    <name type="scientific">Microtetraspora malaysiensis</name>
    <dbReference type="NCBI Taxonomy" id="161358"/>
    <lineage>
        <taxon>Bacteria</taxon>
        <taxon>Bacillati</taxon>
        <taxon>Actinomycetota</taxon>
        <taxon>Actinomycetes</taxon>
        <taxon>Streptosporangiales</taxon>
        <taxon>Streptosporangiaceae</taxon>
        <taxon>Microtetraspora</taxon>
    </lineage>
</organism>